<evidence type="ECO:0000256" key="1">
    <source>
        <dbReference type="SAM" id="Phobius"/>
    </source>
</evidence>
<reference evidence="2 3" key="1">
    <citation type="submission" date="2020-07" db="EMBL/GenBank/DDBJ databases">
        <title>Alkalicella. sp. LB2 genome.</title>
        <authorList>
            <person name="Postec A."/>
            <person name="Quemeneur M."/>
        </authorList>
    </citation>
    <scope>NUCLEOTIDE SEQUENCE [LARGE SCALE GENOMIC DNA]</scope>
    <source>
        <strain evidence="2 3">LB2</strain>
    </source>
</reference>
<keyword evidence="1" id="KW-1133">Transmembrane helix</keyword>
<protein>
    <submittedName>
        <fullName evidence="2">Uncharacterized protein</fullName>
    </submittedName>
</protein>
<keyword evidence="3" id="KW-1185">Reference proteome</keyword>
<feature type="transmembrane region" description="Helical" evidence="1">
    <location>
        <begin position="7"/>
        <end position="26"/>
    </location>
</feature>
<sequence>MFKKKKFIIILFAAVFILIFLVNFLYTRQGTLGEFLENEDVEVNSIFMLDLTPEERDRTSDFEYKEENRKILQEIFESNLDMVINKTIFYYFYPKDKGSEVYILNLTGNERIFIYEDMISIHVYGKFFERIYLTDDNTLYKAIKESDIQWR</sequence>
<accession>A0A7G9WA64</accession>
<proteinExistence type="predicted"/>
<keyword evidence="1" id="KW-0812">Transmembrane</keyword>
<dbReference type="AlphaFoldDB" id="A0A7G9WA64"/>
<name>A0A7G9WA64_ALKCA</name>
<dbReference type="EMBL" id="CP058559">
    <property type="protein sequence ID" value="QNO15576.1"/>
    <property type="molecule type" value="Genomic_DNA"/>
</dbReference>
<keyword evidence="1" id="KW-0472">Membrane</keyword>
<evidence type="ECO:0000313" key="3">
    <source>
        <dbReference type="Proteomes" id="UP000516160"/>
    </source>
</evidence>
<dbReference type="Proteomes" id="UP000516160">
    <property type="component" value="Chromosome"/>
</dbReference>
<dbReference type="KEGG" id="acae:HYG86_12745"/>
<evidence type="ECO:0000313" key="2">
    <source>
        <dbReference type="EMBL" id="QNO15576.1"/>
    </source>
</evidence>
<dbReference type="RefSeq" id="WP_213165956.1">
    <property type="nucleotide sequence ID" value="NZ_CP058559.1"/>
</dbReference>
<organism evidence="2 3">
    <name type="scientific">Alkalicella caledoniensis</name>
    <dbReference type="NCBI Taxonomy" id="2731377"/>
    <lineage>
        <taxon>Bacteria</taxon>
        <taxon>Bacillati</taxon>
        <taxon>Bacillota</taxon>
        <taxon>Clostridia</taxon>
        <taxon>Eubacteriales</taxon>
        <taxon>Proteinivoracaceae</taxon>
        <taxon>Alkalicella</taxon>
    </lineage>
</organism>
<gene>
    <name evidence="2" type="ORF">HYG86_12745</name>
</gene>